<keyword evidence="3" id="KW-1185">Reference proteome</keyword>
<comment type="caution">
    <text evidence="2">The sequence shown here is derived from an EMBL/GenBank/DDBJ whole genome shotgun (WGS) entry which is preliminary data.</text>
</comment>
<dbReference type="Proteomes" id="UP000516260">
    <property type="component" value="Chromosome 7"/>
</dbReference>
<reference evidence="2 3" key="1">
    <citation type="submission" date="2019-04" db="EMBL/GenBank/DDBJ databases">
        <title>The sequence and de novo assembly of Takifugu bimaculatus genome using PacBio and Hi-C technologies.</title>
        <authorList>
            <person name="Xu P."/>
            <person name="Liu B."/>
            <person name="Zhou Z."/>
        </authorList>
    </citation>
    <scope>NUCLEOTIDE SEQUENCE [LARGE SCALE GENOMIC DNA]</scope>
    <source>
        <strain evidence="2">TB-2018</strain>
        <tissue evidence="2">Muscle</tissue>
    </source>
</reference>
<dbReference type="EMBL" id="SWLE01000020">
    <property type="protein sequence ID" value="TNM86999.1"/>
    <property type="molecule type" value="Genomic_DNA"/>
</dbReference>
<organism evidence="2 3">
    <name type="scientific">Takifugu bimaculatus</name>
    <dbReference type="NCBI Taxonomy" id="433685"/>
    <lineage>
        <taxon>Eukaryota</taxon>
        <taxon>Metazoa</taxon>
        <taxon>Chordata</taxon>
        <taxon>Craniata</taxon>
        <taxon>Vertebrata</taxon>
        <taxon>Euteleostomi</taxon>
        <taxon>Actinopterygii</taxon>
        <taxon>Neopterygii</taxon>
        <taxon>Teleostei</taxon>
        <taxon>Neoteleostei</taxon>
        <taxon>Acanthomorphata</taxon>
        <taxon>Eupercaria</taxon>
        <taxon>Tetraodontiformes</taxon>
        <taxon>Tetradontoidea</taxon>
        <taxon>Tetraodontidae</taxon>
        <taxon>Takifugu</taxon>
    </lineage>
</organism>
<accession>A0A4Z2B5B4</accession>
<feature type="region of interest" description="Disordered" evidence="1">
    <location>
        <begin position="53"/>
        <end position="97"/>
    </location>
</feature>
<evidence type="ECO:0000313" key="2">
    <source>
        <dbReference type="EMBL" id="TNM86999.1"/>
    </source>
</evidence>
<protein>
    <submittedName>
        <fullName evidence="2">Uncharacterized protein</fullName>
    </submittedName>
</protein>
<evidence type="ECO:0000313" key="3">
    <source>
        <dbReference type="Proteomes" id="UP000516260"/>
    </source>
</evidence>
<gene>
    <name evidence="2" type="ORF">fugu_007229</name>
</gene>
<dbReference type="AlphaFoldDB" id="A0A4Z2B5B4"/>
<evidence type="ECO:0000256" key="1">
    <source>
        <dbReference type="SAM" id="MobiDB-lite"/>
    </source>
</evidence>
<sequence length="190" mass="20115">MTVHLTPAFSMLPAFVPESLPRAELPAQNDSSPLTCYPNSKFFISSDPLPAPLSPINPVSPSSSPLDLSSSPSSSSEEEEDGGRSSDPPSPDIIQHIYHLPALQQQLQQPLGAVPPPALPLPPDAAHVLPAHRSLSAAGLSLQALPQGVHKPGGPEDAHPVPHPPLRVSHMRQSLLQAVAAQRTHSHTHR</sequence>
<feature type="compositionally biased region" description="Low complexity" evidence="1">
    <location>
        <begin position="56"/>
        <end position="75"/>
    </location>
</feature>
<name>A0A4Z2B5B4_9TELE</name>
<proteinExistence type="predicted"/>